<dbReference type="RefSeq" id="WP_085806809.1">
    <property type="nucleotide sequence ID" value="NZ_FWFX01000011.1"/>
</dbReference>
<evidence type="ECO:0000313" key="2">
    <source>
        <dbReference type="Proteomes" id="UP000193061"/>
    </source>
</evidence>
<protein>
    <submittedName>
        <fullName evidence="1">Carboxyvinyl-carboxyphosphonate phosphorylmutase</fullName>
        <ecNumber evidence="1">2.7.8.23</ecNumber>
    </submittedName>
</protein>
<organism evidence="1 2">
    <name type="scientific">Roseovarius albus</name>
    <dbReference type="NCBI Taxonomy" id="1247867"/>
    <lineage>
        <taxon>Bacteria</taxon>
        <taxon>Pseudomonadati</taxon>
        <taxon>Pseudomonadota</taxon>
        <taxon>Alphaproteobacteria</taxon>
        <taxon>Rhodobacterales</taxon>
        <taxon>Roseobacteraceae</taxon>
        <taxon>Roseovarius</taxon>
    </lineage>
</organism>
<name>A0A1X6ZTK1_9RHOB</name>
<proteinExistence type="predicted"/>
<reference evidence="1 2" key="1">
    <citation type="submission" date="2017-03" db="EMBL/GenBank/DDBJ databases">
        <authorList>
            <person name="Afonso C.L."/>
            <person name="Miller P.J."/>
            <person name="Scott M.A."/>
            <person name="Spackman E."/>
            <person name="Goraichik I."/>
            <person name="Dimitrov K.M."/>
            <person name="Suarez D.L."/>
            <person name="Swayne D.E."/>
        </authorList>
    </citation>
    <scope>NUCLEOTIDE SEQUENCE [LARGE SCALE GENOMIC DNA]</scope>
    <source>
        <strain evidence="1 2">CECT 7450</strain>
    </source>
</reference>
<dbReference type="InterPro" id="IPR039556">
    <property type="entry name" value="ICL/PEPM"/>
</dbReference>
<dbReference type="Gene3D" id="3.20.20.60">
    <property type="entry name" value="Phosphoenolpyruvate-binding domains"/>
    <property type="match status" value="1"/>
</dbReference>
<dbReference type="EC" id="2.7.8.23" evidence="1"/>
<accession>A0A1X6ZTK1</accession>
<sequence length="258" mass="26658">MTTQIEKAKAFATLHVKGQPVILFNIWDAGSASVVAEAGAAAIATGSAPVAMAQGYGDGQNMPLEEALANAARIVGAVDLPVSLDFEGAYAVEAEGIKANVTRALETGVVGFNFEDQVVGTSDLHAVDVQAARVRVMRDACDAAGVPAYINARTDLFLKAAPEDHSEAMLEEAITRAKAFADAGASGFFAPALKDEAMIARLCAATDLPVNIIALPGTPENSRLADLGVARISYGPVPYKKMVSWLGDQAEAALGSLG</sequence>
<dbReference type="InterPro" id="IPR015813">
    <property type="entry name" value="Pyrv/PenolPyrv_kinase-like_dom"/>
</dbReference>
<dbReference type="SUPFAM" id="SSF51621">
    <property type="entry name" value="Phosphoenolpyruvate/pyruvate domain"/>
    <property type="match status" value="1"/>
</dbReference>
<dbReference type="GO" id="GO:0008807">
    <property type="term" value="F:carboxyvinyl-carboxyphosphonate phosphorylmutase activity"/>
    <property type="evidence" value="ECO:0007669"/>
    <property type="project" value="UniProtKB-EC"/>
</dbReference>
<dbReference type="PANTHER" id="PTHR42905">
    <property type="entry name" value="PHOSPHOENOLPYRUVATE CARBOXYLASE"/>
    <property type="match status" value="1"/>
</dbReference>
<dbReference type="CDD" id="cd00377">
    <property type="entry name" value="ICL_PEPM"/>
    <property type="match status" value="1"/>
</dbReference>
<dbReference type="AlphaFoldDB" id="A0A1X6ZTK1"/>
<dbReference type="PANTHER" id="PTHR42905:SF16">
    <property type="entry name" value="CARBOXYPHOSPHONOENOLPYRUVATE PHOSPHONOMUTASE-LIKE PROTEIN (AFU_ORTHOLOGUE AFUA_5G07230)"/>
    <property type="match status" value="1"/>
</dbReference>
<gene>
    <name evidence="1" type="primary">bcpA</name>
    <name evidence="1" type="ORF">ROA7450_03150</name>
</gene>
<dbReference type="Pfam" id="PF13714">
    <property type="entry name" value="PEP_mutase"/>
    <property type="match status" value="1"/>
</dbReference>
<dbReference type="Proteomes" id="UP000193061">
    <property type="component" value="Unassembled WGS sequence"/>
</dbReference>
<dbReference type="InterPro" id="IPR040442">
    <property type="entry name" value="Pyrv_kinase-like_dom_sf"/>
</dbReference>
<keyword evidence="2" id="KW-1185">Reference proteome</keyword>
<keyword evidence="1" id="KW-0808">Transferase</keyword>
<dbReference type="EMBL" id="FWFX01000011">
    <property type="protein sequence ID" value="SLN61091.1"/>
    <property type="molecule type" value="Genomic_DNA"/>
</dbReference>
<dbReference type="OrthoDB" id="9785398at2"/>
<evidence type="ECO:0000313" key="1">
    <source>
        <dbReference type="EMBL" id="SLN61091.1"/>
    </source>
</evidence>